<sequence length="132" mass="14546">KNEYFRKVNDHNANSNSTVTLVLHGVHTVKGEIRRGIHLVLPYYFTGSVLLVIFVIVSLFLAALCYSYPVRHVQLILPLTAIISPILAAVSAIGLMLLAGYHINMLVLISPFLTLSTGIGKSYYCSAFSYAF</sequence>
<name>A0A238BJJ5_9BILA</name>
<dbReference type="Pfam" id="PF02460">
    <property type="entry name" value="Patched"/>
    <property type="match status" value="1"/>
</dbReference>
<feature type="domain" description="SSD" evidence="8">
    <location>
        <begin position="48"/>
        <end position="132"/>
    </location>
</feature>
<reference evidence="9 10" key="1">
    <citation type="submission" date="2015-12" db="EMBL/GenBank/DDBJ databases">
        <title>Draft genome of the nematode, Onchocerca flexuosa.</title>
        <authorList>
            <person name="Mitreva M."/>
        </authorList>
    </citation>
    <scope>NUCLEOTIDE SEQUENCE [LARGE SCALE GENOMIC DNA]</scope>
    <source>
        <strain evidence="9">Red Deer</strain>
    </source>
</reference>
<evidence type="ECO:0000313" key="9">
    <source>
        <dbReference type="EMBL" id="OZC05551.1"/>
    </source>
</evidence>
<feature type="transmembrane region" description="Helical" evidence="7">
    <location>
        <begin position="75"/>
        <end position="98"/>
    </location>
</feature>
<keyword evidence="10" id="KW-1185">Reference proteome</keyword>
<dbReference type="PANTHER" id="PTHR10796">
    <property type="entry name" value="PATCHED-RELATED"/>
    <property type="match status" value="1"/>
</dbReference>
<comment type="similarity">
    <text evidence="2">Belongs to the patched family.</text>
</comment>
<evidence type="ECO:0000313" key="10">
    <source>
        <dbReference type="Proteomes" id="UP000242913"/>
    </source>
</evidence>
<accession>A0A238BJJ5</accession>
<dbReference type="InterPro" id="IPR003392">
    <property type="entry name" value="PTHD_SSD"/>
</dbReference>
<keyword evidence="4 7" id="KW-1133">Transmembrane helix</keyword>
<dbReference type="GO" id="GO:0030659">
    <property type="term" value="C:cytoplasmic vesicle membrane"/>
    <property type="evidence" value="ECO:0007669"/>
    <property type="project" value="TreeGrafter"/>
</dbReference>
<keyword evidence="3 7" id="KW-0812">Transmembrane</keyword>
<keyword evidence="5 7" id="KW-0472">Membrane</keyword>
<evidence type="ECO:0000256" key="1">
    <source>
        <dbReference type="ARBA" id="ARBA00004141"/>
    </source>
</evidence>
<dbReference type="InterPro" id="IPR051697">
    <property type="entry name" value="Patched_domain-protein"/>
</dbReference>
<dbReference type="EMBL" id="KZ270805">
    <property type="protein sequence ID" value="OZC05551.1"/>
    <property type="molecule type" value="Genomic_DNA"/>
</dbReference>
<dbReference type="PANTHER" id="PTHR10796:SF189">
    <property type="entry name" value="SSD DOMAIN-CONTAINING PROTEIN"/>
    <property type="match status" value="1"/>
</dbReference>
<protein>
    <recommendedName>
        <fullName evidence="8">SSD domain-containing protein</fullName>
    </recommendedName>
</protein>
<evidence type="ECO:0000256" key="7">
    <source>
        <dbReference type="SAM" id="Phobius"/>
    </source>
</evidence>
<dbReference type="GO" id="GO:0006897">
    <property type="term" value="P:endocytosis"/>
    <property type="evidence" value="ECO:0007669"/>
    <property type="project" value="TreeGrafter"/>
</dbReference>
<proteinExistence type="inferred from homology"/>
<dbReference type="AlphaFoldDB" id="A0A238BJJ5"/>
<dbReference type="OrthoDB" id="5870182at2759"/>
<feature type="transmembrane region" description="Helical" evidence="7">
    <location>
        <begin position="43"/>
        <end position="69"/>
    </location>
</feature>
<feature type="non-terminal residue" evidence="9">
    <location>
        <position position="1"/>
    </location>
</feature>
<evidence type="ECO:0000256" key="2">
    <source>
        <dbReference type="ARBA" id="ARBA00005585"/>
    </source>
</evidence>
<dbReference type="GO" id="GO:0005886">
    <property type="term" value="C:plasma membrane"/>
    <property type="evidence" value="ECO:0007669"/>
    <property type="project" value="TreeGrafter"/>
</dbReference>
<dbReference type="GO" id="GO:0018996">
    <property type="term" value="P:molting cycle, collagen and cuticulin-based cuticle"/>
    <property type="evidence" value="ECO:0007669"/>
    <property type="project" value="TreeGrafter"/>
</dbReference>
<dbReference type="PROSITE" id="PS50156">
    <property type="entry name" value="SSD"/>
    <property type="match status" value="1"/>
</dbReference>
<gene>
    <name evidence="9" type="ORF">X798_07475</name>
</gene>
<feature type="transmembrane region" description="Helical" evidence="7">
    <location>
        <begin position="105"/>
        <end position="124"/>
    </location>
</feature>
<evidence type="ECO:0000256" key="5">
    <source>
        <dbReference type="ARBA" id="ARBA00023136"/>
    </source>
</evidence>
<organism evidence="9 10">
    <name type="scientific">Onchocerca flexuosa</name>
    <dbReference type="NCBI Taxonomy" id="387005"/>
    <lineage>
        <taxon>Eukaryota</taxon>
        <taxon>Metazoa</taxon>
        <taxon>Ecdysozoa</taxon>
        <taxon>Nematoda</taxon>
        <taxon>Chromadorea</taxon>
        <taxon>Rhabditida</taxon>
        <taxon>Spirurina</taxon>
        <taxon>Spiruromorpha</taxon>
        <taxon>Filarioidea</taxon>
        <taxon>Onchocercidae</taxon>
        <taxon>Onchocerca</taxon>
    </lineage>
</organism>
<comment type="subcellular location">
    <subcellularLocation>
        <location evidence="1">Membrane</location>
        <topology evidence="1">Multi-pass membrane protein</topology>
    </subcellularLocation>
</comment>
<evidence type="ECO:0000256" key="4">
    <source>
        <dbReference type="ARBA" id="ARBA00022989"/>
    </source>
</evidence>
<dbReference type="InterPro" id="IPR000731">
    <property type="entry name" value="SSD"/>
</dbReference>
<dbReference type="Proteomes" id="UP000242913">
    <property type="component" value="Unassembled WGS sequence"/>
</dbReference>
<evidence type="ECO:0000256" key="6">
    <source>
        <dbReference type="ARBA" id="ARBA00023180"/>
    </source>
</evidence>
<keyword evidence="6" id="KW-0325">Glycoprotein</keyword>
<evidence type="ECO:0000259" key="8">
    <source>
        <dbReference type="PROSITE" id="PS50156"/>
    </source>
</evidence>
<evidence type="ECO:0000256" key="3">
    <source>
        <dbReference type="ARBA" id="ARBA00022692"/>
    </source>
</evidence>